<evidence type="ECO:0000256" key="2">
    <source>
        <dbReference type="ARBA" id="ARBA00023315"/>
    </source>
</evidence>
<dbReference type="GO" id="GO:0006633">
    <property type="term" value="P:fatty acid biosynthetic process"/>
    <property type="evidence" value="ECO:0007669"/>
    <property type="project" value="InterPro"/>
</dbReference>
<dbReference type="NCBIfam" id="NF006829">
    <property type="entry name" value="PRK09352.1"/>
    <property type="match status" value="1"/>
</dbReference>
<evidence type="ECO:0000313" key="6">
    <source>
        <dbReference type="Proteomes" id="UP000541033"/>
    </source>
</evidence>
<dbReference type="PANTHER" id="PTHR34069">
    <property type="entry name" value="3-OXOACYL-[ACYL-CARRIER-PROTEIN] SYNTHASE 3"/>
    <property type="match status" value="1"/>
</dbReference>
<comment type="caution">
    <text evidence="5">The sequence shown here is derived from an EMBL/GenBank/DDBJ whole genome shotgun (WGS) entry which is preliminary data.</text>
</comment>
<keyword evidence="2 5" id="KW-0012">Acyltransferase</keyword>
<dbReference type="SUPFAM" id="SSF53901">
    <property type="entry name" value="Thiolase-like"/>
    <property type="match status" value="1"/>
</dbReference>
<dbReference type="GO" id="GO:0004315">
    <property type="term" value="F:3-oxoacyl-[acyl-carrier-protein] synthase activity"/>
    <property type="evidence" value="ECO:0007669"/>
    <property type="project" value="InterPro"/>
</dbReference>
<dbReference type="GO" id="GO:0044550">
    <property type="term" value="P:secondary metabolite biosynthetic process"/>
    <property type="evidence" value="ECO:0007669"/>
    <property type="project" value="TreeGrafter"/>
</dbReference>
<dbReference type="GO" id="GO:0033818">
    <property type="term" value="F:beta-ketoacyl-acyl-carrier-protein synthase III activity"/>
    <property type="evidence" value="ECO:0007669"/>
    <property type="project" value="UniProtKB-EC"/>
</dbReference>
<accession>A0A7X5R1Y0</accession>
<keyword evidence="6" id="KW-1185">Reference proteome</keyword>
<feature type="domain" description="Beta-ketoacyl-[acyl-carrier-protein] synthase III C-terminal" evidence="3">
    <location>
        <begin position="246"/>
        <end position="335"/>
    </location>
</feature>
<dbReference type="Pfam" id="PF08545">
    <property type="entry name" value="ACP_syn_III"/>
    <property type="match status" value="1"/>
</dbReference>
<dbReference type="Gene3D" id="3.40.47.10">
    <property type="match status" value="1"/>
</dbReference>
<evidence type="ECO:0000256" key="1">
    <source>
        <dbReference type="ARBA" id="ARBA00022679"/>
    </source>
</evidence>
<organism evidence="5 6">
    <name type="scientific">Lysinibacter cavernae</name>
    <dbReference type="NCBI Taxonomy" id="1640652"/>
    <lineage>
        <taxon>Bacteria</taxon>
        <taxon>Bacillati</taxon>
        <taxon>Actinomycetota</taxon>
        <taxon>Actinomycetes</taxon>
        <taxon>Micrococcales</taxon>
        <taxon>Microbacteriaceae</taxon>
        <taxon>Lysinibacter</taxon>
    </lineage>
</organism>
<dbReference type="InterPro" id="IPR013751">
    <property type="entry name" value="ACP_syn_III_N"/>
</dbReference>
<name>A0A7X5R1Y0_9MICO</name>
<protein>
    <submittedName>
        <fullName evidence="5">3-oxoacyl-[acyl-carrier-protein] synthase-3</fullName>
        <ecNumber evidence="5">2.3.1.180</ecNumber>
    </submittedName>
</protein>
<dbReference type="RefSeq" id="WP_167150527.1">
    <property type="nucleotide sequence ID" value="NZ_JAAMOX010000002.1"/>
</dbReference>
<gene>
    <name evidence="5" type="ORF">FHX76_002005</name>
</gene>
<keyword evidence="1 5" id="KW-0808">Transferase</keyword>
<dbReference type="InterPro" id="IPR013747">
    <property type="entry name" value="ACP_syn_III_C"/>
</dbReference>
<evidence type="ECO:0000259" key="4">
    <source>
        <dbReference type="Pfam" id="PF08545"/>
    </source>
</evidence>
<dbReference type="AlphaFoldDB" id="A0A7X5R1Y0"/>
<feature type="domain" description="Beta-ketoacyl-[acyl-carrier-protein] synthase III N-terminal" evidence="4">
    <location>
        <begin position="109"/>
        <end position="186"/>
    </location>
</feature>
<dbReference type="InterPro" id="IPR016039">
    <property type="entry name" value="Thiolase-like"/>
</dbReference>
<sequence length="336" mass="36242">MHARISAVSYYLPDSKLTNEKLSREFPEWSVDKISRKTGISSRSIAAADEFSSHLAVNAAKRLSEEHGISLDSVDYLILCTQSPDFFLPTTSAIVQAELGLKRNLGATDINLGCSGYAYALGLAKGLVESNQVNNVLVITADTYSKFINEKDKSVRTIFGDGASATFVVGDAKESHLNGMVYGTDGSGAKHLIVPNGGLRDGRDLAPASVPEARGLDASGHDLYMDGKEIFNFTLDRVPAVAEQILMKAQLTAEDIDLFVFHQANAFMLEHLRKKMDIPVEKFVIELSESGNTVSSTIPIALSRIASDGRLKPGMKVMLLGFGVGLSWGGLVLTWG</sequence>
<dbReference type="Pfam" id="PF08541">
    <property type="entry name" value="ACP_syn_III_C"/>
    <property type="match status" value="1"/>
</dbReference>
<proteinExistence type="predicted"/>
<evidence type="ECO:0000259" key="3">
    <source>
        <dbReference type="Pfam" id="PF08541"/>
    </source>
</evidence>
<dbReference type="PANTHER" id="PTHR34069:SF2">
    <property type="entry name" value="BETA-KETOACYL-[ACYL-CARRIER-PROTEIN] SYNTHASE III"/>
    <property type="match status" value="1"/>
</dbReference>
<evidence type="ECO:0000313" key="5">
    <source>
        <dbReference type="EMBL" id="NIH54109.1"/>
    </source>
</evidence>
<dbReference type="EMBL" id="JAAMOX010000002">
    <property type="protein sequence ID" value="NIH54109.1"/>
    <property type="molecule type" value="Genomic_DNA"/>
</dbReference>
<dbReference type="Proteomes" id="UP000541033">
    <property type="component" value="Unassembled WGS sequence"/>
</dbReference>
<dbReference type="CDD" id="cd00830">
    <property type="entry name" value="KAS_III"/>
    <property type="match status" value="1"/>
</dbReference>
<reference evidence="5 6" key="1">
    <citation type="submission" date="2020-02" db="EMBL/GenBank/DDBJ databases">
        <title>Sequencing the genomes of 1000 actinobacteria strains.</title>
        <authorList>
            <person name="Klenk H.-P."/>
        </authorList>
    </citation>
    <scope>NUCLEOTIDE SEQUENCE [LARGE SCALE GENOMIC DNA]</scope>
    <source>
        <strain evidence="5 6">DSM 27960</strain>
    </source>
</reference>
<dbReference type="EC" id="2.3.1.180" evidence="5"/>